<proteinExistence type="predicted"/>
<evidence type="ECO:0000256" key="1">
    <source>
        <dbReference type="ARBA" id="ARBA00012105"/>
    </source>
</evidence>
<keyword evidence="2" id="KW-0285">Flavoprotein</keyword>
<evidence type="ECO:0000256" key="4">
    <source>
        <dbReference type="ARBA" id="ARBA00022679"/>
    </source>
</evidence>
<evidence type="ECO:0000256" key="6">
    <source>
        <dbReference type="ARBA" id="ARBA00022840"/>
    </source>
</evidence>
<dbReference type="GO" id="GO:0008531">
    <property type="term" value="F:riboflavin kinase activity"/>
    <property type="evidence" value="ECO:0007669"/>
    <property type="project" value="UniProtKB-EC"/>
</dbReference>
<comment type="caution">
    <text evidence="9">The sequence shown here is derived from an EMBL/GenBank/DDBJ whole genome shotgun (WGS) entry which is preliminary data.</text>
</comment>
<dbReference type="PANTHER" id="PTHR22749">
    <property type="entry name" value="RIBOFLAVIN KINASE/FMN ADENYLYLTRANSFERASE"/>
    <property type="match status" value="1"/>
</dbReference>
<evidence type="ECO:0000256" key="2">
    <source>
        <dbReference type="ARBA" id="ARBA00022630"/>
    </source>
</evidence>
<dbReference type="GO" id="GO:0005524">
    <property type="term" value="F:ATP binding"/>
    <property type="evidence" value="ECO:0007669"/>
    <property type="project" value="UniProtKB-KW"/>
</dbReference>
<keyword evidence="4" id="KW-0808">Transferase</keyword>
<dbReference type="SMART" id="SM00904">
    <property type="entry name" value="Flavokinase"/>
    <property type="match status" value="1"/>
</dbReference>
<gene>
    <name evidence="9" type="ORF">A2851_05005</name>
</gene>
<accession>A0A1F6CTI5</accession>
<keyword evidence="6" id="KW-0067">ATP-binding</keyword>
<evidence type="ECO:0000256" key="3">
    <source>
        <dbReference type="ARBA" id="ARBA00022643"/>
    </source>
</evidence>
<protein>
    <recommendedName>
        <fullName evidence="1">riboflavin kinase</fullName>
        <ecNumber evidence="1">2.7.1.26</ecNumber>
    </recommendedName>
</protein>
<dbReference type="GO" id="GO:0009231">
    <property type="term" value="P:riboflavin biosynthetic process"/>
    <property type="evidence" value="ECO:0007669"/>
    <property type="project" value="InterPro"/>
</dbReference>
<name>A0A1F6CTI5_9BACT</name>
<dbReference type="Gene3D" id="2.40.30.30">
    <property type="entry name" value="Riboflavin kinase-like"/>
    <property type="match status" value="1"/>
</dbReference>
<dbReference type="AlphaFoldDB" id="A0A1F6CTI5"/>
<dbReference type="PANTHER" id="PTHR22749:SF6">
    <property type="entry name" value="RIBOFLAVIN KINASE"/>
    <property type="match status" value="1"/>
</dbReference>
<dbReference type="Pfam" id="PF01687">
    <property type="entry name" value="Flavokinase"/>
    <property type="match status" value="1"/>
</dbReference>
<dbReference type="STRING" id="1798480.A2851_05005"/>
<dbReference type="Proteomes" id="UP000176863">
    <property type="component" value="Unassembled WGS sequence"/>
</dbReference>
<feature type="domain" description="Riboflavin kinase" evidence="8">
    <location>
        <begin position="1"/>
        <end position="112"/>
    </location>
</feature>
<dbReference type="InterPro" id="IPR015865">
    <property type="entry name" value="Riboflavin_kinase_bac/euk"/>
</dbReference>
<evidence type="ECO:0000259" key="8">
    <source>
        <dbReference type="SMART" id="SM00904"/>
    </source>
</evidence>
<evidence type="ECO:0000313" key="10">
    <source>
        <dbReference type="Proteomes" id="UP000176863"/>
    </source>
</evidence>
<organism evidence="9 10">
    <name type="scientific">Candidatus Kaiserbacteria bacterium RIFCSPHIGHO2_01_FULL_53_29</name>
    <dbReference type="NCBI Taxonomy" id="1798480"/>
    <lineage>
        <taxon>Bacteria</taxon>
        <taxon>Candidatus Kaiseribacteriota</taxon>
    </lineage>
</organism>
<evidence type="ECO:0000256" key="7">
    <source>
        <dbReference type="ARBA" id="ARBA00047880"/>
    </source>
</evidence>
<evidence type="ECO:0000313" key="9">
    <source>
        <dbReference type="EMBL" id="OGG52380.1"/>
    </source>
</evidence>
<dbReference type="InterPro" id="IPR023465">
    <property type="entry name" value="Riboflavin_kinase_dom_sf"/>
</dbReference>
<dbReference type="SUPFAM" id="SSF82114">
    <property type="entry name" value="Riboflavin kinase-like"/>
    <property type="match status" value="1"/>
</dbReference>
<dbReference type="GO" id="GO:0009398">
    <property type="term" value="P:FMN biosynthetic process"/>
    <property type="evidence" value="ECO:0007669"/>
    <property type="project" value="TreeGrafter"/>
</dbReference>
<reference evidence="9 10" key="1">
    <citation type="journal article" date="2016" name="Nat. Commun.">
        <title>Thousands of microbial genomes shed light on interconnected biogeochemical processes in an aquifer system.</title>
        <authorList>
            <person name="Anantharaman K."/>
            <person name="Brown C.T."/>
            <person name="Hug L.A."/>
            <person name="Sharon I."/>
            <person name="Castelle C.J."/>
            <person name="Probst A.J."/>
            <person name="Thomas B.C."/>
            <person name="Singh A."/>
            <person name="Wilkins M.J."/>
            <person name="Karaoz U."/>
            <person name="Brodie E.L."/>
            <person name="Williams K.H."/>
            <person name="Hubbard S.S."/>
            <person name="Banfield J.F."/>
        </authorList>
    </citation>
    <scope>NUCLEOTIDE SEQUENCE [LARGE SCALE GENOMIC DNA]</scope>
</reference>
<comment type="catalytic activity">
    <reaction evidence="7">
        <text>riboflavin + ATP = FMN + ADP + H(+)</text>
        <dbReference type="Rhea" id="RHEA:14357"/>
        <dbReference type="ChEBI" id="CHEBI:15378"/>
        <dbReference type="ChEBI" id="CHEBI:30616"/>
        <dbReference type="ChEBI" id="CHEBI:57986"/>
        <dbReference type="ChEBI" id="CHEBI:58210"/>
        <dbReference type="ChEBI" id="CHEBI:456216"/>
        <dbReference type="EC" id="2.7.1.26"/>
    </reaction>
</comment>
<keyword evidence="3" id="KW-0288">FMN</keyword>
<keyword evidence="5" id="KW-0547">Nucleotide-binding</keyword>
<dbReference type="EC" id="2.7.1.26" evidence="1"/>
<dbReference type="EMBL" id="MFKT01000029">
    <property type="protein sequence ID" value="OGG52380.1"/>
    <property type="molecule type" value="Genomic_DNA"/>
</dbReference>
<dbReference type="InterPro" id="IPR023468">
    <property type="entry name" value="Riboflavin_kinase"/>
</dbReference>
<evidence type="ECO:0000256" key="5">
    <source>
        <dbReference type="ARBA" id="ARBA00022741"/>
    </source>
</evidence>
<sequence length="115" mass="12984">MQTYKGIVQKGSKRGTALGFPTINIPLDDANVSGIYAARVKVGEEEYEAAAYADQKRKVLEAHLLDFSRDLYGWNVTIELLKKIREAKKFGNDKVLREAIAHDVTSVREYFAHLL</sequence>